<dbReference type="GO" id="GO:0030246">
    <property type="term" value="F:carbohydrate binding"/>
    <property type="evidence" value="ECO:0007669"/>
    <property type="project" value="InterPro"/>
</dbReference>
<dbReference type="Proteomes" id="UP000250079">
    <property type="component" value="Chromosome"/>
</dbReference>
<sequence length="286" mass="32123">MHTIKNKNIEATINPVGAELSSLKINEREYLWHGDEKYWSGRAPILFPIVGALKEGRMSYQGADYQMGRHGFAKHATFECIASSSTSISMRLQSDSLTLQQYPWQFELLVHFILNDSGMDIRYEVINRDDKPMLFTIGSHPAFALDINDPAELADYTIMIDQSEPLHRYDLYESGLLNTVAEPHASEFSLSETLFNNDALVFRDITAESVKLSHKGQTMLTVNTGGAPHLGIWSKPGAPYVCIEPWLATCDFADSDNQFENKPDLKSLEPGDTYEHSIGIVFPKSD</sequence>
<accession>A0A2Z2NST5</accession>
<dbReference type="AlphaFoldDB" id="A0A2Z2NST5"/>
<evidence type="ECO:0000313" key="1">
    <source>
        <dbReference type="EMBL" id="ASJ73575.1"/>
    </source>
</evidence>
<dbReference type="KEGG" id="gai:IMCC3135_17470"/>
<keyword evidence="2" id="KW-1185">Reference proteome</keyword>
<evidence type="ECO:0008006" key="3">
    <source>
        <dbReference type="Google" id="ProtNLM"/>
    </source>
</evidence>
<dbReference type="GO" id="GO:0016853">
    <property type="term" value="F:isomerase activity"/>
    <property type="evidence" value="ECO:0007669"/>
    <property type="project" value="InterPro"/>
</dbReference>
<dbReference type="EMBL" id="CP018632">
    <property type="protein sequence ID" value="ASJ73575.1"/>
    <property type="molecule type" value="Genomic_DNA"/>
</dbReference>
<dbReference type="CDD" id="cd09024">
    <property type="entry name" value="Aldose_epim_lacX"/>
    <property type="match status" value="1"/>
</dbReference>
<dbReference type="InterPro" id="IPR008183">
    <property type="entry name" value="Aldose_1/G6P_1-epimerase"/>
</dbReference>
<proteinExistence type="predicted"/>
<dbReference type="GO" id="GO:0005975">
    <property type="term" value="P:carbohydrate metabolic process"/>
    <property type="evidence" value="ECO:0007669"/>
    <property type="project" value="InterPro"/>
</dbReference>
<name>A0A2Z2NST5_9GAMM</name>
<gene>
    <name evidence="1" type="ORF">IMCC3135_17470</name>
</gene>
<organism evidence="1 2">
    <name type="scientific">Granulosicoccus antarcticus IMCC3135</name>
    <dbReference type="NCBI Taxonomy" id="1192854"/>
    <lineage>
        <taxon>Bacteria</taxon>
        <taxon>Pseudomonadati</taxon>
        <taxon>Pseudomonadota</taxon>
        <taxon>Gammaproteobacteria</taxon>
        <taxon>Chromatiales</taxon>
        <taxon>Granulosicoccaceae</taxon>
        <taxon>Granulosicoccus</taxon>
    </lineage>
</organism>
<dbReference type="RefSeq" id="WP_157736063.1">
    <property type="nucleotide sequence ID" value="NZ_CP018632.1"/>
</dbReference>
<reference evidence="1 2" key="1">
    <citation type="submission" date="2016-12" db="EMBL/GenBank/DDBJ databases">
        <authorList>
            <person name="Song W.-J."/>
            <person name="Kurnit D.M."/>
        </authorList>
    </citation>
    <scope>NUCLEOTIDE SEQUENCE [LARGE SCALE GENOMIC DNA]</scope>
    <source>
        <strain evidence="1 2">IMCC3135</strain>
    </source>
</reference>
<dbReference type="SUPFAM" id="SSF74650">
    <property type="entry name" value="Galactose mutarotase-like"/>
    <property type="match status" value="1"/>
</dbReference>
<dbReference type="OrthoDB" id="9808779at2"/>
<dbReference type="InterPro" id="IPR037481">
    <property type="entry name" value="LacX"/>
</dbReference>
<dbReference type="Gene3D" id="2.70.98.10">
    <property type="match status" value="1"/>
</dbReference>
<dbReference type="Pfam" id="PF01263">
    <property type="entry name" value="Aldose_epim"/>
    <property type="match status" value="1"/>
</dbReference>
<dbReference type="InterPro" id="IPR014718">
    <property type="entry name" value="GH-type_carb-bd"/>
</dbReference>
<evidence type="ECO:0000313" key="2">
    <source>
        <dbReference type="Proteomes" id="UP000250079"/>
    </source>
</evidence>
<protein>
    <recommendedName>
        <fullName evidence="3">Aldose 1-epimerase</fullName>
    </recommendedName>
</protein>
<dbReference type="InterPro" id="IPR011013">
    <property type="entry name" value="Gal_mutarotase_sf_dom"/>
</dbReference>